<keyword evidence="3" id="KW-0813">Transport</keyword>
<evidence type="ECO:0000256" key="7">
    <source>
        <dbReference type="ARBA" id="ARBA00022989"/>
    </source>
</evidence>
<keyword evidence="7" id="KW-1133">Transmembrane helix</keyword>
<keyword evidence="6" id="KW-0653">Protein transport</keyword>
<evidence type="ECO:0000256" key="6">
    <source>
        <dbReference type="ARBA" id="ARBA00022927"/>
    </source>
</evidence>
<comment type="subcellular location">
    <subcellularLocation>
        <location evidence="1">Mitochondrion inner membrane</location>
        <topology evidence="1">Multi-pass membrane protein</topology>
    </subcellularLocation>
</comment>
<keyword evidence="10" id="KW-0472">Membrane</keyword>
<comment type="caution">
    <text evidence="11">The sequence shown here is derived from an EMBL/GenBank/DDBJ whole genome shotgun (WGS) entry which is preliminary data.</text>
</comment>
<evidence type="ECO:0000313" key="12">
    <source>
        <dbReference type="Proteomes" id="UP000813462"/>
    </source>
</evidence>
<organism evidence="11 12">
    <name type="scientific">Ziziphus jujuba var. spinosa</name>
    <dbReference type="NCBI Taxonomy" id="714518"/>
    <lineage>
        <taxon>Eukaryota</taxon>
        <taxon>Viridiplantae</taxon>
        <taxon>Streptophyta</taxon>
        <taxon>Embryophyta</taxon>
        <taxon>Tracheophyta</taxon>
        <taxon>Spermatophyta</taxon>
        <taxon>Magnoliopsida</taxon>
        <taxon>eudicotyledons</taxon>
        <taxon>Gunneridae</taxon>
        <taxon>Pentapetalae</taxon>
        <taxon>rosids</taxon>
        <taxon>fabids</taxon>
        <taxon>Rosales</taxon>
        <taxon>Rhamnaceae</taxon>
        <taxon>Paliureae</taxon>
        <taxon>Ziziphus</taxon>
    </lineage>
</organism>
<dbReference type="GO" id="GO:0030150">
    <property type="term" value="P:protein import into mitochondrial matrix"/>
    <property type="evidence" value="ECO:0007669"/>
    <property type="project" value="TreeGrafter"/>
</dbReference>
<reference evidence="11" key="1">
    <citation type="journal article" date="2021" name="Front. Plant Sci.">
        <title>Chromosome-Scale Genome Assembly for Chinese Sour Jujube and Insights Into Its Genome Evolution and Domestication Signature.</title>
        <authorList>
            <person name="Shen L.-Y."/>
            <person name="Luo H."/>
            <person name="Wang X.-L."/>
            <person name="Wang X.-M."/>
            <person name="Qiu X.-J."/>
            <person name="Liu H."/>
            <person name="Zhou S.-S."/>
            <person name="Jia K.-H."/>
            <person name="Nie S."/>
            <person name="Bao Y.-T."/>
            <person name="Zhang R.-G."/>
            <person name="Yun Q.-Z."/>
            <person name="Chai Y.-H."/>
            <person name="Lu J.-Y."/>
            <person name="Li Y."/>
            <person name="Zhao S.-W."/>
            <person name="Mao J.-F."/>
            <person name="Jia S.-G."/>
            <person name="Mao Y.-M."/>
        </authorList>
    </citation>
    <scope>NUCLEOTIDE SEQUENCE</scope>
    <source>
        <strain evidence="11">AT0</strain>
        <tissue evidence="11">Leaf</tissue>
    </source>
</reference>
<name>A0A978UUP4_ZIZJJ</name>
<protein>
    <submittedName>
        <fullName evidence="11">Uncharacterized protein</fullName>
    </submittedName>
</protein>
<evidence type="ECO:0000256" key="10">
    <source>
        <dbReference type="ARBA" id="ARBA00023136"/>
    </source>
</evidence>
<dbReference type="GO" id="GO:0008320">
    <property type="term" value="F:protein transmembrane transporter activity"/>
    <property type="evidence" value="ECO:0007669"/>
    <property type="project" value="TreeGrafter"/>
</dbReference>
<evidence type="ECO:0000313" key="11">
    <source>
        <dbReference type="EMBL" id="KAH7518594.1"/>
    </source>
</evidence>
<comment type="similarity">
    <text evidence="2">Belongs to the Tim17/Tim22/Tim23 family.</text>
</comment>
<evidence type="ECO:0000256" key="4">
    <source>
        <dbReference type="ARBA" id="ARBA00022692"/>
    </source>
</evidence>
<keyword evidence="4" id="KW-0812">Transmembrane</keyword>
<dbReference type="Proteomes" id="UP000813462">
    <property type="component" value="Unassembled WGS sequence"/>
</dbReference>
<keyword evidence="8" id="KW-0811">Translocation</keyword>
<evidence type="ECO:0000256" key="8">
    <source>
        <dbReference type="ARBA" id="ARBA00023010"/>
    </source>
</evidence>
<keyword evidence="9" id="KW-0496">Mitochondrion</keyword>
<dbReference type="AlphaFoldDB" id="A0A978UUP4"/>
<keyword evidence="5" id="KW-0999">Mitochondrion inner membrane</keyword>
<proteinExistence type="inferred from homology"/>
<evidence type="ECO:0000256" key="5">
    <source>
        <dbReference type="ARBA" id="ARBA00022792"/>
    </source>
</evidence>
<accession>A0A978UUP4</accession>
<evidence type="ECO:0000256" key="3">
    <source>
        <dbReference type="ARBA" id="ARBA00022448"/>
    </source>
</evidence>
<dbReference type="GO" id="GO:0005744">
    <property type="term" value="C:TIM23 mitochondrial import inner membrane translocase complex"/>
    <property type="evidence" value="ECO:0007669"/>
    <property type="project" value="TreeGrafter"/>
</dbReference>
<evidence type="ECO:0000256" key="9">
    <source>
        <dbReference type="ARBA" id="ARBA00023128"/>
    </source>
</evidence>
<dbReference type="PANTHER" id="PTHR10485:SF0">
    <property type="entry name" value="AT05822P-RELATED"/>
    <property type="match status" value="1"/>
</dbReference>
<evidence type="ECO:0000256" key="1">
    <source>
        <dbReference type="ARBA" id="ARBA00004448"/>
    </source>
</evidence>
<sequence>MGTPLQEDCLWFLYSRRHRRWLLHWRRGRLGFQLPQGCLQLSFWCAPCRRLPSLLYERAPYCRQLRCIFGRAYGCRTMIRARRKEDLRNSIIGGAAAGGVIKMHRGLRASARWTLYGGAIVTLIEGAMIMAHKVGAKQNQNKF</sequence>
<evidence type="ECO:0000256" key="2">
    <source>
        <dbReference type="ARBA" id="ARBA00008444"/>
    </source>
</evidence>
<dbReference type="EMBL" id="JAEACU010000009">
    <property type="protein sequence ID" value="KAH7518594.1"/>
    <property type="molecule type" value="Genomic_DNA"/>
</dbReference>
<gene>
    <name evidence="11" type="ORF">FEM48_Zijuj09G0187900</name>
</gene>
<dbReference type="PANTHER" id="PTHR10485">
    <property type="entry name" value="MITOCHONDRIAL IMPORT INNER MEMBRANE TRANSLOCASE SUBUNIT TIM-17"/>
    <property type="match status" value="1"/>
</dbReference>